<evidence type="ECO:0000313" key="6">
    <source>
        <dbReference type="EMBL" id="CAH3128216.1"/>
    </source>
</evidence>
<feature type="compositionally biased region" description="Acidic residues" evidence="4">
    <location>
        <begin position="192"/>
        <end position="215"/>
    </location>
</feature>
<dbReference type="InterPro" id="IPR025239">
    <property type="entry name" value="DUF4187"/>
</dbReference>
<comment type="caution">
    <text evidence="6">The sequence shown here is derived from an EMBL/GenBank/DDBJ whole genome shotgun (WGS) entry which is preliminary data.</text>
</comment>
<dbReference type="PANTHER" id="PTHR21032">
    <property type="entry name" value="G PATCH DOMAIN-CONTAINING PROTEIN 11"/>
    <property type="match status" value="1"/>
</dbReference>
<organism evidence="6 7">
    <name type="scientific">Pocillopora meandrina</name>
    <dbReference type="NCBI Taxonomy" id="46732"/>
    <lineage>
        <taxon>Eukaryota</taxon>
        <taxon>Metazoa</taxon>
        <taxon>Cnidaria</taxon>
        <taxon>Anthozoa</taxon>
        <taxon>Hexacorallia</taxon>
        <taxon>Scleractinia</taxon>
        <taxon>Astrocoeniina</taxon>
        <taxon>Pocilloporidae</taxon>
        <taxon>Pocillopora</taxon>
    </lineage>
</organism>
<comment type="similarity">
    <text evidence="1">Belongs to the GPATCH11 family.</text>
</comment>
<dbReference type="SMART" id="SM01173">
    <property type="entry name" value="DUF4187"/>
    <property type="match status" value="1"/>
</dbReference>
<feature type="domain" description="G-patch" evidence="5">
    <location>
        <begin position="70"/>
        <end position="116"/>
    </location>
</feature>
<dbReference type="Pfam" id="PF13821">
    <property type="entry name" value="DUF4187"/>
    <property type="match status" value="1"/>
</dbReference>
<dbReference type="GO" id="GO:0003676">
    <property type="term" value="F:nucleic acid binding"/>
    <property type="evidence" value="ECO:0007669"/>
    <property type="project" value="InterPro"/>
</dbReference>
<dbReference type="InterPro" id="IPR039249">
    <property type="entry name" value="GPATCH11"/>
</dbReference>
<proteinExistence type="inferred from homology"/>
<evidence type="ECO:0000256" key="2">
    <source>
        <dbReference type="ARBA" id="ARBA00021978"/>
    </source>
</evidence>
<feature type="compositionally biased region" description="Basic and acidic residues" evidence="4">
    <location>
        <begin position="39"/>
        <end position="62"/>
    </location>
</feature>
<feature type="compositionally biased region" description="Basic and acidic residues" evidence="4">
    <location>
        <begin position="137"/>
        <end position="147"/>
    </location>
</feature>
<dbReference type="GO" id="GO:0000776">
    <property type="term" value="C:kinetochore"/>
    <property type="evidence" value="ECO:0007669"/>
    <property type="project" value="TreeGrafter"/>
</dbReference>
<evidence type="ECO:0000256" key="1">
    <source>
        <dbReference type="ARBA" id="ARBA00007140"/>
    </source>
</evidence>
<dbReference type="Pfam" id="PF01585">
    <property type="entry name" value="G-patch"/>
    <property type="match status" value="1"/>
</dbReference>
<dbReference type="AlphaFoldDB" id="A0AAU9WWK0"/>
<dbReference type="EMBL" id="CALNXJ010000023">
    <property type="protein sequence ID" value="CAH3128216.1"/>
    <property type="molecule type" value="Genomic_DNA"/>
</dbReference>
<feature type="region of interest" description="Disordered" evidence="4">
    <location>
        <begin position="186"/>
        <end position="220"/>
    </location>
</feature>
<reference evidence="6 7" key="1">
    <citation type="submission" date="2022-05" db="EMBL/GenBank/DDBJ databases">
        <authorList>
            <consortium name="Genoscope - CEA"/>
            <person name="William W."/>
        </authorList>
    </citation>
    <scope>NUCLEOTIDE SEQUENCE [LARGE SCALE GENOMIC DNA]</scope>
</reference>
<feature type="region of interest" description="Disordered" evidence="4">
    <location>
        <begin position="126"/>
        <end position="169"/>
    </location>
</feature>
<keyword evidence="7" id="KW-1185">Reference proteome</keyword>
<protein>
    <recommendedName>
        <fullName evidence="2">G patch domain-containing protein 11</fullName>
    </recommendedName>
    <alternativeName>
        <fullName evidence="3">Coiled-coil domain-containing protein 75</fullName>
    </alternativeName>
</protein>
<feature type="region of interest" description="Disordered" evidence="4">
    <location>
        <begin position="87"/>
        <end position="107"/>
    </location>
</feature>
<feature type="region of interest" description="Disordered" evidence="4">
    <location>
        <begin position="1"/>
        <end position="27"/>
    </location>
</feature>
<dbReference type="Proteomes" id="UP001159428">
    <property type="component" value="Unassembled WGS sequence"/>
</dbReference>
<evidence type="ECO:0000256" key="4">
    <source>
        <dbReference type="SAM" id="MobiDB-lite"/>
    </source>
</evidence>
<evidence type="ECO:0000313" key="7">
    <source>
        <dbReference type="Proteomes" id="UP001159428"/>
    </source>
</evidence>
<sequence length="260" mass="30599">MADEDEEDYMSDKFLLSTTDNNPGLVPDKIAKKYRREMRHKELNQRNKMKPMREREKEHREQGLANALDSSNKGFAMLQKMGFKKGMGLGKEGTGRAEPIPLTVKADRGGLGRDMLLKRQREVKEALKHETAKKRVKIEEKQRDNFRKHMSGRFAERQTSSDLYKSQKACEQLDKSKDLPCVEKWFWPQEETKEDDENKEEDDEENDEEEEEELEPSEKLMHLTMYLRRTHQYCIWCGTKYDDDQDMADNCPGDSAQDHE</sequence>
<gene>
    <name evidence="6" type="ORF">PMEA_00013370</name>
</gene>
<evidence type="ECO:0000256" key="3">
    <source>
        <dbReference type="ARBA" id="ARBA00030688"/>
    </source>
</evidence>
<dbReference type="PANTHER" id="PTHR21032:SF0">
    <property type="entry name" value="G PATCH DOMAIN-CONTAINING PROTEIN 11"/>
    <property type="match status" value="1"/>
</dbReference>
<feature type="region of interest" description="Disordered" evidence="4">
    <location>
        <begin position="39"/>
        <end position="71"/>
    </location>
</feature>
<evidence type="ECO:0000259" key="5">
    <source>
        <dbReference type="PROSITE" id="PS50174"/>
    </source>
</evidence>
<dbReference type="SMART" id="SM00443">
    <property type="entry name" value="G_patch"/>
    <property type="match status" value="1"/>
</dbReference>
<dbReference type="InterPro" id="IPR000467">
    <property type="entry name" value="G_patch_dom"/>
</dbReference>
<accession>A0AAU9WWK0</accession>
<name>A0AAU9WWK0_9CNID</name>
<dbReference type="PROSITE" id="PS50174">
    <property type="entry name" value="G_PATCH"/>
    <property type="match status" value="1"/>
</dbReference>